<name>A0ABT9Q8H1_9ACTN</name>
<dbReference type="Gene3D" id="3.40.710.10">
    <property type="entry name" value="DD-peptidase/beta-lactamase superfamily"/>
    <property type="match status" value="1"/>
</dbReference>
<keyword evidence="4" id="KW-1185">Reference proteome</keyword>
<dbReference type="InterPro" id="IPR001466">
    <property type="entry name" value="Beta-lactam-related"/>
</dbReference>
<dbReference type="EMBL" id="JAUSQU010000001">
    <property type="protein sequence ID" value="MDP9843047.1"/>
    <property type="molecule type" value="Genomic_DNA"/>
</dbReference>
<dbReference type="SUPFAM" id="SSF56601">
    <property type="entry name" value="beta-lactamase/transpeptidase-like"/>
    <property type="match status" value="1"/>
</dbReference>
<feature type="transmembrane region" description="Helical" evidence="1">
    <location>
        <begin position="156"/>
        <end position="175"/>
    </location>
</feature>
<dbReference type="Proteomes" id="UP001225356">
    <property type="component" value="Unassembled WGS sequence"/>
</dbReference>
<gene>
    <name evidence="3" type="ORF">J2853_002258</name>
</gene>
<feature type="transmembrane region" description="Helical" evidence="1">
    <location>
        <begin position="229"/>
        <end position="251"/>
    </location>
</feature>
<evidence type="ECO:0000259" key="2">
    <source>
        <dbReference type="Pfam" id="PF00144"/>
    </source>
</evidence>
<dbReference type="Pfam" id="PF00144">
    <property type="entry name" value="Beta-lactamase"/>
    <property type="match status" value="1"/>
</dbReference>
<reference evidence="3 4" key="1">
    <citation type="submission" date="2023-07" db="EMBL/GenBank/DDBJ databases">
        <title>Sequencing the genomes of 1000 actinobacteria strains.</title>
        <authorList>
            <person name="Klenk H.-P."/>
        </authorList>
    </citation>
    <scope>NUCLEOTIDE SEQUENCE [LARGE SCALE GENOMIC DNA]</scope>
    <source>
        <strain evidence="3 4">DSM 46740</strain>
    </source>
</reference>
<feature type="domain" description="Beta-lactamase-related" evidence="2">
    <location>
        <begin position="27"/>
        <end position="127"/>
    </location>
</feature>
<proteinExistence type="predicted"/>
<evidence type="ECO:0000313" key="4">
    <source>
        <dbReference type="Proteomes" id="UP001225356"/>
    </source>
</evidence>
<sequence length="272" mass="29239">MNSSTTVERERDLPPSARGHLLVLGKAVALPEPPGFGNGSGGVLSTAGDMARWLIAQNNGILTPSSVRQMRTPSQANKEYALGWTLGETPHGTSFVEHGGDLFTSTADQLLMPGSGYGVAVMANTGMTYADAGALMDGLVALIEGDTPKIPSAPQYLLIDGLFLLLTLATIGPAVRGAIRSRRWAARRTGWQRLRLLPYLAPLALCLSVAPIFRVLARGGDIMWIQVVYLYPTFMIWLVTAAVACTAVVATRLGRVLLHSRYWRAEVRGRPS</sequence>
<feature type="transmembrane region" description="Helical" evidence="1">
    <location>
        <begin position="196"/>
        <end position="217"/>
    </location>
</feature>
<organism evidence="3 4">
    <name type="scientific">Streptosporangium lutulentum</name>
    <dbReference type="NCBI Taxonomy" id="1461250"/>
    <lineage>
        <taxon>Bacteria</taxon>
        <taxon>Bacillati</taxon>
        <taxon>Actinomycetota</taxon>
        <taxon>Actinomycetes</taxon>
        <taxon>Streptosporangiales</taxon>
        <taxon>Streptosporangiaceae</taxon>
        <taxon>Streptosporangium</taxon>
    </lineage>
</organism>
<evidence type="ECO:0000256" key="1">
    <source>
        <dbReference type="SAM" id="Phobius"/>
    </source>
</evidence>
<dbReference type="PANTHER" id="PTHR46825:SF9">
    <property type="entry name" value="BETA-LACTAMASE-RELATED DOMAIN-CONTAINING PROTEIN"/>
    <property type="match status" value="1"/>
</dbReference>
<accession>A0ABT9Q8H1</accession>
<comment type="caution">
    <text evidence="3">The sequence shown here is derived from an EMBL/GenBank/DDBJ whole genome shotgun (WGS) entry which is preliminary data.</text>
</comment>
<keyword evidence="1" id="KW-0812">Transmembrane</keyword>
<keyword evidence="1" id="KW-1133">Transmembrane helix</keyword>
<evidence type="ECO:0000313" key="3">
    <source>
        <dbReference type="EMBL" id="MDP9843047.1"/>
    </source>
</evidence>
<keyword evidence="1" id="KW-0472">Membrane</keyword>
<dbReference type="InterPro" id="IPR012338">
    <property type="entry name" value="Beta-lactam/transpept-like"/>
</dbReference>
<dbReference type="InterPro" id="IPR050491">
    <property type="entry name" value="AmpC-like"/>
</dbReference>
<dbReference type="PANTHER" id="PTHR46825">
    <property type="entry name" value="D-ALANYL-D-ALANINE-CARBOXYPEPTIDASE/ENDOPEPTIDASE AMPH"/>
    <property type="match status" value="1"/>
</dbReference>
<protein>
    <recommendedName>
        <fullName evidence="2">Beta-lactamase-related domain-containing protein</fullName>
    </recommendedName>
</protein>